<keyword evidence="4" id="KW-0808">Transferase</keyword>
<feature type="non-terminal residue" evidence="10">
    <location>
        <position position="107"/>
    </location>
</feature>
<sequence length="107" mass="11643">MKGIILAGGAGTRLNPLTKAISKQLIPVYDKPMIYYPLSTLMLAGIKDILIISTPQDLPKFMELFGEGKEMGLNISYKEQPKPEGIAQAFIIGEEFIGDDSVCLILG</sequence>
<dbReference type="EMBL" id="BARW01039960">
    <property type="protein sequence ID" value="GAJ23795.1"/>
    <property type="molecule type" value="Genomic_DNA"/>
</dbReference>
<dbReference type="PANTHER" id="PTHR43532">
    <property type="entry name" value="GLUCOSE-1-PHOSPHATE THYMIDYLYLTRANSFERASE"/>
    <property type="match status" value="1"/>
</dbReference>
<dbReference type="EC" id="2.7.7.24" evidence="3"/>
<accession>X1W2J1</accession>
<comment type="caution">
    <text evidence="10">The sequence shown here is derived from an EMBL/GenBank/DDBJ whole genome shotgun (WGS) entry which is preliminary data.</text>
</comment>
<dbReference type="InterPro" id="IPR005907">
    <property type="entry name" value="G1P_thy_trans_s"/>
</dbReference>
<evidence type="ECO:0000313" key="10">
    <source>
        <dbReference type="EMBL" id="GAJ23795.1"/>
    </source>
</evidence>
<evidence type="ECO:0000256" key="1">
    <source>
        <dbReference type="ARBA" id="ARBA00001946"/>
    </source>
</evidence>
<dbReference type="Gene3D" id="3.90.550.10">
    <property type="entry name" value="Spore Coat Polysaccharide Biosynthesis Protein SpsA, Chain A"/>
    <property type="match status" value="1"/>
</dbReference>
<dbReference type="SUPFAM" id="SSF53448">
    <property type="entry name" value="Nucleotide-diphospho-sugar transferases"/>
    <property type="match status" value="1"/>
</dbReference>
<name>X1W2J1_9ZZZZ</name>
<dbReference type="PANTHER" id="PTHR43532:SF1">
    <property type="entry name" value="GLUCOSE-1-PHOSPHATE THYMIDYLYLTRANSFERASE 1"/>
    <property type="match status" value="1"/>
</dbReference>
<gene>
    <name evidence="10" type="ORF">S12H4_60630</name>
</gene>
<evidence type="ECO:0000256" key="6">
    <source>
        <dbReference type="ARBA" id="ARBA00022723"/>
    </source>
</evidence>
<keyword evidence="6" id="KW-0479">Metal-binding</keyword>
<evidence type="ECO:0000256" key="5">
    <source>
        <dbReference type="ARBA" id="ARBA00022695"/>
    </source>
</evidence>
<dbReference type="GO" id="GO:0008879">
    <property type="term" value="F:glucose-1-phosphate thymidylyltransferase activity"/>
    <property type="evidence" value="ECO:0007669"/>
    <property type="project" value="UniProtKB-EC"/>
</dbReference>
<keyword evidence="5" id="KW-0548">Nucleotidyltransferase</keyword>
<organism evidence="10">
    <name type="scientific">marine sediment metagenome</name>
    <dbReference type="NCBI Taxonomy" id="412755"/>
    <lineage>
        <taxon>unclassified sequences</taxon>
        <taxon>metagenomes</taxon>
        <taxon>ecological metagenomes</taxon>
    </lineage>
</organism>
<dbReference type="InterPro" id="IPR029044">
    <property type="entry name" value="Nucleotide-diphossugar_trans"/>
</dbReference>
<keyword evidence="7" id="KW-0460">Magnesium</keyword>
<reference evidence="10" key="1">
    <citation type="journal article" date="2014" name="Front. Microbiol.">
        <title>High frequency of phylogenetically diverse reductive dehalogenase-homologous genes in deep subseafloor sedimentary metagenomes.</title>
        <authorList>
            <person name="Kawai M."/>
            <person name="Futagami T."/>
            <person name="Toyoda A."/>
            <person name="Takaki Y."/>
            <person name="Nishi S."/>
            <person name="Hori S."/>
            <person name="Arai W."/>
            <person name="Tsubouchi T."/>
            <person name="Morono Y."/>
            <person name="Uchiyama I."/>
            <person name="Ito T."/>
            <person name="Fujiyama A."/>
            <person name="Inagaki F."/>
            <person name="Takami H."/>
        </authorList>
    </citation>
    <scope>NUCLEOTIDE SEQUENCE</scope>
    <source>
        <strain evidence="10">Expedition CK06-06</strain>
    </source>
</reference>
<evidence type="ECO:0000256" key="4">
    <source>
        <dbReference type="ARBA" id="ARBA00022679"/>
    </source>
</evidence>
<feature type="domain" description="Nucleotidyl transferase" evidence="9">
    <location>
        <begin position="2"/>
        <end position="107"/>
    </location>
</feature>
<dbReference type="AlphaFoldDB" id="X1W2J1"/>
<comment type="similarity">
    <text evidence="2">Belongs to the glucose-1-phosphate thymidylyltransferase family.</text>
</comment>
<comment type="cofactor">
    <cofactor evidence="1">
        <name>Mg(2+)</name>
        <dbReference type="ChEBI" id="CHEBI:18420"/>
    </cofactor>
</comment>
<proteinExistence type="inferred from homology"/>
<evidence type="ECO:0000256" key="8">
    <source>
        <dbReference type="ARBA" id="ARBA00049336"/>
    </source>
</evidence>
<evidence type="ECO:0000256" key="2">
    <source>
        <dbReference type="ARBA" id="ARBA00010480"/>
    </source>
</evidence>
<dbReference type="Pfam" id="PF00483">
    <property type="entry name" value="NTP_transferase"/>
    <property type="match status" value="1"/>
</dbReference>
<dbReference type="GO" id="GO:0046872">
    <property type="term" value="F:metal ion binding"/>
    <property type="evidence" value="ECO:0007669"/>
    <property type="project" value="UniProtKB-KW"/>
</dbReference>
<evidence type="ECO:0000256" key="7">
    <source>
        <dbReference type="ARBA" id="ARBA00022842"/>
    </source>
</evidence>
<comment type="catalytic activity">
    <reaction evidence="8">
        <text>dTTP + alpha-D-glucose 1-phosphate + H(+) = dTDP-alpha-D-glucose + diphosphate</text>
        <dbReference type="Rhea" id="RHEA:15225"/>
        <dbReference type="ChEBI" id="CHEBI:15378"/>
        <dbReference type="ChEBI" id="CHEBI:33019"/>
        <dbReference type="ChEBI" id="CHEBI:37568"/>
        <dbReference type="ChEBI" id="CHEBI:57477"/>
        <dbReference type="ChEBI" id="CHEBI:58601"/>
        <dbReference type="EC" id="2.7.7.24"/>
    </reaction>
</comment>
<protein>
    <recommendedName>
        <fullName evidence="3">glucose-1-phosphate thymidylyltransferase</fullName>
        <ecNumber evidence="3">2.7.7.24</ecNumber>
    </recommendedName>
</protein>
<evidence type="ECO:0000259" key="9">
    <source>
        <dbReference type="Pfam" id="PF00483"/>
    </source>
</evidence>
<evidence type="ECO:0000256" key="3">
    <source>
        <dbReference type="ARBA" id="ARBA00012461"/>
    </source>
</evidence>
<dbReference type="InterPro" id="IPR005835">
    <property type="entry name" value="NTP_transferase_dom"/>
</dbReference>